<evidence type="ECO:0000256" key="2">
    <source>
        <dbReference type="SAM" id="Phobius"/>
    </source>
</evidence>
<accession>A0A409XG97</accession>
<organism evidence="3 4">
    <name type="scientific">Psilocybe cyanescens</name>
    <dbReference type="NCBI Taxonomy" id="93625"/>
    <lineage>
        <taxon>Eukaryota</taxon>
        <taxon>Fungi</taxon>
        <taxon>Dikarya</taxon>
        <taxon>Basidiomycota</taxon>
        <taxon>Agaricomycotina</taxon>
        <taxon>Agaricomycetes</taxon>
        <taxon>Agaricomycetidae</taxon>
        <taxon>Agaricales</taxon>
        <taxon>Agaricineae</taxon>
        <taxon>Strophariaceae</taxon>
        <taxon>Psilocybe</taxon>
    </lineage>
</organism>
<keyword evidence="4" id="KW-1185">Reference proteome</keyword>
<evidence type="ECO:0000256" key="1">
    <source>
        <dbReference type="SAM" id="MobiDB-lite"/>
    </source>
</evidence>
<sequence>MDGMDEDEEDEEQEAASSLDMPFNRAPTDTPSTALPFLSLLPLPFFVYPQPVHRNFLPSHFRFIVIIIIATVLHIFYPIDIVQSYNSNASPVSAGRKTYIPAYLPECLAPIFLVVVITNSPTAQHLNRLTLTRAPLFSRNYVLQFR</sequence>
<gene>
    <name evidence="3" type="ORF">CVT25_008068</name>
</gene>
<keyword evidence="2" id="KW-0472">Membrane</keyword>
<evidence type="ECO:0000313" key="3">
    <source>
        <dbReference type="EMBL" id="PPQ89775.1"/>
    </source>
</evidence>
<protein>
    <submittedName>
        <fullName evidence="3">Uncharacterized protein</fullName>
    </submittedName>
</protein>
<name>A0A409XG97_PSICY</name>
<dbReference type="Proteomes" id="UP000283269">
    <property type="component" value="Unassembled WGS sequence"/>
</dbReference>
<evidence type="ECO:0000313" key="4">
    <source>
        <dbReference type="Proteomes" id="UP000283269"/>
    </source>
</evidence>
<reference evidence="3 4" key="1">
    <citation type="journal article" date="2018" name="Evol. Lett.">
        <title>Horizontal gene cluster transfer increased hallucinogenic mushroom diversity.</title>
        <authorList>
            <person name="Reynolds H.T."/>
            <person name="Vijayakumar V."/>
            <person name="Gluck-Thaler E."/>
            <person name="Korotkin H.B."/>
            <person name="Matheny P.B."/>
            <person name="Slot J.C."/>
        </authorList>
    </citation>
    <scope>NUCLEOTIDE SEQUENCE [LARGE SCALE GENOMIC DNA]</scope>
    <source>
        <strain evidence="3 4">2631</strain>
    </source>
</reference>
<feature type="transmembrane region" description="Helical" evidence="2">
    <location>
        <begin position="99"/>
        <end position="118"/>
    </location>
</feature>
<dbReference type="AlphaFoldDB" id="A0A409XG97"/>
<feature type="region of interest" description="Disordered" evidence="1">
    <location>
        <begin position="1"/>
        <end position="24"/>
    </location>
</feature>
<feature type="transmembrane region" description="Helical" evidence="2">
    <location>
        <begin position="30"/>
        <end position="48"/>
    </location>
</feature>
<dbReference type="InParanoid" id="A0A409XG97"/>
<feature type="transmembrane region" description="Helical" evidence="2">
    <location>
        <begin position="60"/>
        <end position="79"/>
    </location>
</feature>
<proteinExistence type="predicted"/>
<keyword evidence="2" id="KW-0812">Transmembrane</keyword>
<keyword evidence="2" id="KW-1133">Transmembrane helix</keyword>
<comment type="caution">
    <text evidence="3">The sequence shown here is derived from an EMBL/GenBank/DDBJ whole genome shotgun (WGS) entry which is preliminary data.</text>
</comment>
<dbReference type="EMBL" id="NHYD01001828">
    <property type="protein sequence ID" value="PPQ89775.1"/>
    <property type="molecule type" value="Genomic_DNA"/>
</dbReference>
<feature type="compositionally biased region" description="Acidic residues" evidence="1">
    <location>
        <begin position="1"/>
        <end position="14"/>
    </location>
</feature>